<dbReference type="KEGG" id="vg:29122507"/>
<accession>A0A127KM07</accession>
<reference evidence="1 2" key="1">
    <citation type="submission" date="2016-01" db="EMBL/GenBank/DDBJ databases">
        <title>The genomic content and context of auxiliary metabolic genes in marine cyanophages.</title>
        <authorList>
            <person name="Marston M.F."/>
            <person name="Martiny J.B.H."/>
            <person name="Crummett L.T."/>
        </authorList>
    </citation>
    <scope>NUCLEOTIDE SEQUENCE [LARGE SCALE GENOMIC DNA]</scope>
    <source>
        <strain evidence="1">RW_108_0702</strain>
    </source>
</reference>
<dbReference type="RefSeq" id="YP_009301513.1">
    <property type="nucleotide sequence ID" value="NC_031235.1"/>
</dbReference>
<keyword evidence="2" id="KW-1185">Reference proteome</keyword>
<dbReference type="GeneID" id="29122507"/>
<dbReference type="EMBL" id="KU594606">
    <property type="protein sequence ID" value="AMO43020.1"/>
    <property type="molecule type" value="Genomic_DNA"/>
</dbReference>
<organism evidence="1 2">
    <name type="scientific">Cyanophage S-RIM32</name>
    <dbReference type="NCBI Taxonomy" id="1278479"/>
    <lineage>
        <taxon>Viruses</taxon>
        <taxon>Duplodnaviria</taxon>
        <taxon>Heunggongvirae</taxon>
        <taxon>Uroviricota</taxon>
        <taxon>Caudoviricetes</taxon>
        <taxon>Pantevenvirales</taxon>
        <taxon>Kyanoviridae</taxon>
        <taxon>Bristolvirus</taxon>
        <taxon>Bristolvirus rhodeisland</taxon>
    </lineage>
</organism>
<dbReference type="Proteomes" id="UP000203157">
    <property type="component" value="Segment"/>
</dbReference>
<sequence>MAQGFKSVQRTKTYTRTNTLFEKVANAAGGEKQSLSWYRSAVKQAASSYKKDLSKFVRDERQTNQDENTLRRFAKEGHLFMFEYKAKMKHLPYYDKNPLVYVVKASPSEFVGANLHYMNPKKRIQAVQNLLKGRIDIPKICFHKYLQDHVDGLLLDIAADEWDTAILLPTEDFVKNIGSTQFPYDKELVWEETAESFYDKIKGSRVIKGYGTKQSKEMAQ</sequence>
<name>A0A127KM07_9CAUD</name>
<proteinExistence type="predicted"/>
<protein>
    <submittedName>
        <fullName evidence="1">DNA end protector protein</fullName>
    </submittedName>
</protein>
<dbReference type="OrthoDB" id="4606at10239"/>
<gene>
    <name evidence="1" type="ORF">R1080702_005</name>
</gene>
<evidence type="ECO:0000313" key="2">
    <source>
        <dbReference type="Proteomes" id="UP000203157"/>
    </source>
</evidence>
<evidence type="ECO:0000313" key="1">
    <source>
        <dbReference type="EMBL" id="AMO43020.1"/>
    </source>
</evidence>